<dbReference type="InterPro" id="IPR036409">
    <property type="entry name" value="Aldolase_II/adducin_N_sf"/>
</dbReference>
<accession>A0AAV9J441</accession>
<gene>
    <name evidence="2" type="ORF">LTR36_010459</name>
</gene>
<name>A0AAV9J441_9PEZI</name>
<dbReference type="GO" id="GO:0051015">
    <property type="term" value="F:actin filament binding"/>
    <property type="evidence" value="ECO:0007669"/>
    <property type="project" value="TreeGrafter"/>
</dbReference>
<keyword evidence="3" id="KW-1185">Reference proteome</keyword>
<dbReference type="EMBL" id="JAVFHQ010000086">
    <property type="protein sequence ID" value="KAK4539696.1"/>
    <property type="molecule type" value="Genomic_DNA"/>
</dbReference>
<reference evidence="2 3" key="1">
    <citation type="submission" date="2021-11" db="EMBL/GenBank/DDBJ databases">
        <title>Black yeast isolated from Biological Soil Crust.</title>
        <authorList>
            <person name="Kurbessoian T."/>
        </authorList>
    </citation>
    <scope>NUCLEOTIDE SEQUENCE [LARGE SCALE GENOMIC DNA]</scope>
    <source>
        <strain evidence="2 3">CCFEE 5522</strain>
    </source>
</reference>
<dbReference type="GO" id="GO:0005856">
    <property type="term" value="C:cytoskeleton"/>
    <property type="evidence" value="ECO:0007669"/>
    <property type="project" value="TreeGrafter"/>
</dbReference>
<dbReference type="InterPro" id="IPR051017">
    <property type="entry name" value="Aldolase-II_Adducin_sf"/>
</dbReference>
<evidence type="ECO:0000313" key="3">
    <source>
        <dbReference type="Proteomes" id="UP001324427"/>
    </source>
</evidence>
<dbReference type="Pfam" id="PF00596">
    <property type="entry name" value="Aldolase_II"/>
    <property type="match status" value="1"/>
</dbReference>
<sequence>MPITSQDACAFYNDIASSAFEGVVLEGDVGEHIAQALGHKKAIILQNHGLLTTASSVEATVFWYVSLDNLCNVHLTALAAVGGDLSRIVQVKDEDAAETYKSLGVPISGWFSAKPMFDQIAQQTQEAYLA</sequence>
<dbReference type="PANTHER" id="PTHR10672">
    <property type="entry name" value="ADDUCIN"/>
    <property type="match status" value="1"/>
</dbReference>
<feature type="domain" description="Class II aldolase/adducin N-terminal" evidence="1">
    <location>
        <begin position="3"/>
        <end position="75"/>
    </location>
</feature>
<dbReference type="AlphaFoldDB" id="A0AAV9J441"/>
<proteinExistence type="predicted"/>
<evidence type="ECO:0000313" key="2">
    <source>
        <dbReference type="EMBL" id="KAK4539696.1"/>
    </source>
</evidence>
<evidence type="ECO:0000259" key="1">
    <source>
        <dbReference type="Pfam" id="PF00596"/>
    </source>
</evidence>
<organism evidence="2 3">
    <name type="scientific">Oleoguttula mirabilis</name>
    <dbReference type="NCBI Taxonomy" id="1507867"/>
    <lineage>
        <taxon>Eukaryota</taxon>
        <taxon>Fungi</taxon>
        <taxon>Dikarya</taxon>
        <taxon>Ascomycota</taxon>
        <taxon>Pezizomycotina</taxon>
        <taxon>Dothideomycetes</taxon>
        <taxon>Dothideomycetidae</taxon>
        <taxon>Mycosphaerellales</taxon>
        <taxon>Teratosphaeriaceae</taxon>
        <taxon>Oleoguttula</taxon>
    </lineage>
</organism>
<dbReference type="PANTHER" id="PTHR10672:SF39">
    <property type="entry name" value="CLASS II ALDOLASE_ADDUCIN N-TERMINAL DOMAIN-CONTAINING PROTEIN"/>
    <property type="match status" value="1"/>
</dbReference>
<dbReference type="Proteomes" id="UP001324427">
    <property type="component" value="Unassembled WGS sequence"/>
</dbReference>
<dbReference type="SUPFAM" id="SSF53639">
    <property type="entry name" value="AraD/HMP-PK domain-like"/>
    <property type="match status" value="1"/>
</dbReference>
<dbReference type="InterPro" id="IPR001303">
    <property type="entry name" value="Aldolase_II/adducin_N"/>
</dbReference>
<comment type="caution">
    <text evidence="2">The sequence shown here is derived from an EMBL/GenBank/DDBJ whole genome shotgun (WGS) entry which is preliminary data.</text>
</comment>
<protein>
    <recommendedName>
        <fullName evidence="1">Class II aldolase/adducin N-terminal domain-containing protein</fullName>
    </recommendedName>
</protein>
<dbReference type="Gene3D" id="3.40.225.10">
    <property type="entry name" value="Class II aldolase/adducin N-terminal domain"/>
    <property type="match status" value="1"/>
</dbReference>